<dbReference type="GO" id="GO:0006457">
    <property type="term" value="P:protein folding"/>
    <property type="evidence" value="ECO:0007669"/>
    <property type="project" value="TreeGrafter"/>
</dbReference>
<feature type="domain" description="CS" evidence="3">
    <location>
        <begin position="48"/>
        <end position="170"/>
    </location>
</feature>
<gene>
    <name evidence="4" type="ORF">Plil01_000092300</name>
</gene>
<feature type="region of interest" description="Disordered" evidence="2">
    <location>
        <begin position="219"/>
        <end position="244"/>
    </location>
</feature>
<dbReference type="EMBL" id="BSXW01000030">
    <property type="protein sequence ID" value="GMF10074.1"/>
    <property type="molecule type" value="Genomic_DNA"/>
</dbReference>
<dbReference type="InterPro" id="IPR007052">
    <property type="entry name" value="CS_dom"/>
</dbReference>
<dbReference type="SUPFAM" id="SSF49764">
    <property type="entry name" value="HSP20-like chaperones"/>
    <property type="match status" value="2"/>
</dbReference>
<dbReference type="GO" id="GO:0051087">
    <property type="term" value="F:protein-folding chaperone binding"/>
    <property type="evidence" value="ECO:0007669"/>
    <property type="project" value="TreeGrafter"/>
</dbReference>
<dbReference type="Gene3D" id="2.60.40.790">
    <property type="match status" value="1"/>
</dbReference>
<dbReference type="Pfam" id="PF04969">
    <property type="entry name" value="CS"/>
    <property type="match status" value="1"/>
</dbReference>
<dbReference type="OrthoDB" id="1564555at2759"/>
<organism evidence="4 5">
    <name type="scientific">Phytophthora lilii</name>
    <dbReference type="NCBI Taxonomy" id="2077276"/>
    <lineage>
        <taxon>Eukaryota</taxon>
        <taxon>Sar</taxon>
        <taxon>Stramenopiles</taxon>
        <taxon>Oomycota</taxon>
        <taxon>Peronosporomycetes</taxon>
        <taxon>Peronosporales</taxon>
        <taxon>Peronosporaceae</taxon>
        <taxon>Phytophthora</taxon>
    </lineage>
</organism>
<sequence length="244" mass="27331">MQKFEKSARGVAHTAPCGQTFSNPAASESKSFPQKETLLDEIMSDTKALWAPVKWAQRKEALYVTVDLPDVKDEKVTLSSKNLTFKYAARSCEEKMGQLVAKGSNRSAKLFSSSLFCRGTSNGQLYEVTLDFFKEVDVESKDSIWAKTDRNLHFHIVKKNQDEEFWPRLLADKNLEKTNVKVDWSKFVDEDEDEEQAGFDMSALNGGGGFDINQMMAAQNAAGMMDEGSDSDDEDMPDLDPNDP</sequence>
<dbReference type="GO" id="GO:0005829">
    <property type="term" value="C:cytosol"/>
    <property type="evidence" value="ECO:0007669"/>
    <property type="project" value="TreeGrafter"/>
</dbReference>
<comment type="similarity">
    <text evidence="1">Belongs to the p23/wos2 family.</text>
</comment>
<dbReference type="GO" id="GO:0005634">
    <property type="term" value="C:nucleus"/>
    <property type="evidence" value="ECO:0007669"/>
    <property type="project" value="TreeGrafter"/>
</dbReference>
<proteinExistence type="inferred from homology"/>
<dbReference type="PROSITE" id="PS51203">
    <property type="entry name" value="CS"/>
    <property type="match status" value="1"/>
</dbReference>
<accession>A0A9W6WNT6</accession>
<dbReference type="InterPro" id="IPR008978">
    <property type="entry name" value="HSP20-like_chaperone"/>
</dbReference>
<comment type="caution">
    <text evidence="4">The sequence shown here is derived from an EMBL/GenBank/DDBJ whole genome shotgun (WGS) entry which is preliminary data.</text>
</comment>
<evidence type="ECO:0000256" key="2">
    <source>
        <dbReference type="SAM" id="MobiDB-lite"/>
    </source>
</evidence>
<evidence type="ECO:0000313" key="5">
    <source>
        <dbReference type="Proteomes" id="UP001165083"/>
    </source>
</evidence>
<evidence type="ECO:0000313" key="4">
    <source>
        <dbReference type="EMBL" id="GMF10074.1"/>
    </source>
</evidence>
<dbReference type="AlphaFoldDB" id="A0A9W6WNT6"/>
<keyword evidence="5" id="KW-1185">Reference proteome</keyword>
<dbReference type="GO" id="GO:0051879">
    <property type="term" value="F:Hsp90 protein binding"/>
    <property type="evidence" value="ECO:0007669"/>
    <property type="project" value="InterPro"/>
</dbReference>
<dbReference type="PANTHER" id="PTHR22932:SF1">
    <property type="entry name" value="CO-CHAPERONE PROTEIN DAF-41"/>
    <property type="match status" value="1"/>
</dbReference>
<dbReference type="CDD" id="cd06465">
    <property type="entry name" value="p23_hB-ind1_like"/>
    <property type="match status" value="1"/>
</dbReference>
<feature type="compositionally biased region" description="Polar residues" evidence="2">
    <location>
        <begin position="17"/>
        <end position="29"/>
    </location>
</feature>
<name>A0A9W6WNT6_9STRA</name>
<evidence type="ECO:0000259" key="3">
    <source>
        <dbReference type="PROSITE" id="PS51203"/>
    </source>
</evidence>
<reference evidence="4" key="1">
    <citation type="submission" date="2023-04" db="EMBL/GenBank/DDBJ databases">
        <title>Phytophthora lilii NBRC 32176.</title>
        <authorList>
            <person name="Ichikawa N."/>
            <person name="Sato H."/>
            <person name="Tonouchi N."/>
        </authorList>
    </citation>
    <scope>NUCLEOTIDE SEQUENCE</scope>
    <source>
        <strain evidence="4">NBRC 32176</strain>
    </source>
</reference>
<protein>
    <submittedName>
        <fullName evidence="4">Unnamed protein product</fullName>
    </submittedName>
</protein>
<dbReference type="InterPro" id="IPR045250">
    <property type="entry name" value="p23-like"/>
</dbReference>
<dbReference type="PANTHER" id="PTHR22932">
    <property type="entry name" value="TELOMERASE-BINDING PROTEIN P23 HSP90 CO-CHAPERONE"/>
    <property type="match status" value="1"/>
</dbReference>
<evidence type="ECO:0000256" key="1">
    <source>
        <dbReference type="ARBA" id="ARBA00025733"/>
    </source>
</evidence>
<dbReference type="Proteomes" id="UP001165083">
    <property type="component" value="Unassembled WGS sequence"/>
</dbReference>
<feature type="compositionally biased region" description="Acidic residues" evidence="2">
    <location>
        <begin position="227"/>
        <end position="244"/>
    </location>
</feature>
<dbReference type="GO" id="GO:0051131">
    <property type="term" value="P:chaperone-mediated protein complex assembly"/>
    <property type="evidence" value="ECO:0007669"/>
    <property type="project" value="TreeGrafter"/>
</dbReference>
<feature type="region of interest" description="Disordered" evidence="2">
    <location>
        <begin position="1"/>
        <end position="29"/>
    </location>
</feature>